<gene>
    <name evidence="6" type="ORF">HKI87_16g83320</name>
</gene>
<feature type="region of interest" description="Disordered" evidence="3">
    <location>
        <begin position="259"/>
        <end position="293"/>
    </location>
</feature>
<dbReference type="PANTHER" id="PTHR15668:SF4">
    <property type="entry name" value="COILED-COIL DOMAIN-CONTAINING PROTEIN 22"/>
    <property type="match status" value="1"/>
</dbReference>
<feature type="coiled-coil region" evidence="2">
    <location>
        <begin position="297"/>
        <end position="352"/>
    </location>
</feature>
<dbReference type="EMBL" id="CP151516">
    <property type="protein sequence ID" value="WZN66762.1"/>
    <property type="molecule type" value="Genomic_DNA"/>
</dbReference>
<reference evidence="6 7" key="1">
    <citation type="submission" date="2024-03" db="EMBL/GenBank/DDBJ databases">
        <title>Complete genome sequence of the green alga Chloropicon roscoffensis RCC1871.</title>
        <authorList>
            <person name="Lemieux C."/>
            <person name="Pombert J.-F."/>
            <person name="Otis C."/>
            <person name="Turmel M."/>
        </authorList>
    </citation>
    <scope>NUCLEOTIDE SEQUENCE [LARGE SCALE GENOMIC DNA]</scope>
    <source>
        <strain evidence="6 7">RCC1871</strain>
    </source>
</reference>
<proteinExistence type="inferred from homology"/>
<dbReference type="InterPro" id="IPR008530">
    <property type="entry name" value="CCDC22"/>
</dbReference>
<evidence type="ECO:0000256" key="2">
    <source>
        <dbReference type="SAM" id="Coils"/>
    </source>
</evidence>
<organism evidence="6 7">
    <name type="scientific">Chloropicon roscoffensis</name>
    <dbReference type="NCBI Taxonomy" id="1461544"/>
    <lineage>
        <taxon>Eukaryota</taxon>
        <taxon>Viridiplantae</taxon>
        <taxon>Chlorophyta</taxon>
        <taxon>Chloropicophyceae</taxon>
        <taxon>Chloropicales</taxon>
        <taxon>Chloropicaceae</taxon>
        <taxon>Chloropicon</taxon>
    </lineage>
</organism>
<evidence type="ECO:0000256" key="3">
    <source>
        <dbReference type="SAM" id="MobiDB-lite"/>
    </source>
</evidence>
<evidence type="ECO:0000313" key="6">
    <source>
        <dbReference type="EMBL" id="WZN66762.1"/>
    </source>
</evidence>
<feature type="domain" description="CCDC22 N-terminal" evidence="5">
    <location>
        <begin position="4"/>
        <end position="110"/>
    </location>
</feature>
<sequence length="602" mass="66274">MAGLEEADGALFAALRQQGLGSASSISSLADLEAEEVFEICAECVKSVNPNARVSQTLTPNPSDRFRACTELTNEIKALGFKFDLGFQQILYPTVKETRQLLVFLVDHFPKQKGGQAAADPAQGEEDGLRGKIARAIRSSLAGEDEPPHRSSFDASFWYRWQSPGPDDVSRLGGMEGQRVVDYLLERSSFERACGNAGRHELEDLPLNFDEGDLAEIGRAVAKAGGGEFEAKKPTAAVGRSRSTQSSIEFAVYGSARTAGPAGEVASGGGASGGDGANAAAASAEEGTPEAKKETIAEMRKRELRELHQDLVGLNRECEALKEGMQAKVESIREAEAEILRLHGEVRGLSGEHSVWKESVAIATAAAEGGDLDGAVKALEGEISGLEGDLRRMGSEWDELKAPVLQEIRRMRDVEAEKTRRRERVAKETAEMRQKIRQLQIDLRHRGQEKVQLQQDYKLADKTLNRYTYVERIGEIIKNVKKQEVEIERIVSDTLQVQRDINSAEESLHRAYTLADETIFREARSSKSVATKDLYRMVSEMHSSFAQVVENVRQIGKMERESQDCVRRTEELARTPFAQKIQKARADLGGLNQEIARMEAGA</sequence>
<dbReference type="GO" id="GO:0097602">
    <property type="term" value="F:cullin family protein binding"/>
    <property type="evidence" value="ECO:0007669"/>
    <property type="project" value="TreeGrafter"/>
</dbReference>
<keyword evidence="7" id="KW-1185">Reference proteome</keyword>
<dbReference type="Proteomes" id="UP001472866">
    <property type="component" value="Chromosome 16"/>
</dbReference>
<evidence type="ECO:0000259" key="5">
    <source>
        <dbReference type="Pfam" id="PF21674"/>
    </source>
</evidence>
<feature type="compositionally biased region" description="Low complexity" evidence="3">
    <location>
        <begin position="277"/>
        <end position="286"/>
    </location>
</feature>
<dbReference type="GO" id="GO:2000060">
    <property type="term" value="P:positive regulation of ubiquitin-dependent protein catabolic process"/>
    <property type="evidence" value="ECO:0007669"/>
    <property type="project" value="TreeGrafter"/>
</dbReference>
<evidence type="ECO:0000259" key="4">
    <source>
        <dbReference type="Pfam" id="PF05667"/>
    </source>
</evidence>
<dbReference type="PANTHER" id="PTHR15668">
    <property type="entry name" value="JM1 PROTEIN"/>
    <property type="match status" value="1"/>
</dbReference>
<dbReference type="AlphaFoldDB" id="A0AAX4PKU1"/>
<keyword evidence="2" id="KW-0175">Coiled coil</keyword>
<evidence type="ECO:0000256" key="1">
    <source>
        <dbReference type="ARBA" id="ARBA00006438"/>
    </source>
</evidence>
<feature type="domain" description="CCDC22 coiled-coil" evidence="4">
    <location>
        <begin position="281"/>
        <end position="570"/>
    </location>
</feature>
<evidence type="ECO:0000313" key="7">
    <source>
        <dbReference type="Proteomes" id="UP001472866"/>
    </source>
</evidence>
<dbReference type="InterPro" id="IPR048348">
    <property type="entry name" value="CCDC22_CC"/>
</dbReference>
<feature type="compositionally biased region" description="Gly residues" evidence="3">
    <location>
        <begin position="266"/>
        <end position="276"/>
    </location>
</feature>
<dbReference type="InterPro" id="IPR048349">
    <property type="entry name" value="CCDC22_N"/>
</dbReference>
<name>A0AAX4PKU1_9CHLO</name>
<dbReference type="Pfam" id="PF21674">
    <property type="entry name" value="CCDC22_N"/>
    <property type="match status" value="1"/>
</dbReference>
<comment type="similarity">
    <text evidence="1">Belongs to the CCDC22 family.</text>
</comment>
<accession>A0AAX4PKU1</accession>
<dbReference type="Gene3D" id="1.10.287.1490">
    <property type="match status" value="1"/>
</dbReference>
<protein>
    <submittedName>
        <fullName evidence="6">DUF812 domain-containing protein</fullName>
    </submittedName>
</protein>
<dbReference type="Pfam" id="PF05667">
    <property type="entry name" value="CCDC22_CC"/>
    <property type="match status" value="1"/>
</dbReference>